<dbReference type="Pfam" id="PF02325">
    <property type="entry name" value="CCB3_YggT"/>
    <property type="match status" value="1"/>
</dbReference>
<evidence type="ECO:0000313" key="7">
    <source>
        <dbReference type="EMBL" id="HBH1544653.1"/>
    </source>
</evidence>
<dbReference type="EMBL" id="FUPS01000005">
    <property type="protein sequence ID" value="SJS32467.1"/>
    <property type="molecule type" value="Genomic_DNA"/>
</dbReference>
<name>A0A031WAK8_CLODI</name>
<dbReference type="Proteomes" id="UP000878956">
    <property type="component" value="Unassembled WGS sequence"/>
</dbReference>
<sequence length="85" mass="9907">MGTIRIALYYLLDIIAWMIVIKSLMTWFPNGRQSKIFDILENLTEPIEGPIRSIMYKYTNGPIDFSPLIAIVLLMFLRQLVLVIF</sequence>
<comment type="similarity">
    <text evidence="1">Belongs to the YggT family.</text>
</comment>
<evidence type="ECO:0000256" key="1">
    <source>
        <dbReference type="ARBA" id="ARBA00010894"/>
    </source>
</evidence>
<keyword evidence="2" id="KW-1133">Transmembrane helix</keyword>
<dbReference type="EMBL" id="DAEQIJ010000016">
    <property type="protein sequence ID" value="HBH2621181.1"/>
    <property type="molecule type" value="Genomic_DNA"/>
</dbReference>
<evidence type="ECO:0000313" key="3">
    <source>
        <dbReference type="EMBL" id="CDS85076.1"/>
    </source>
</evidence>
<proteinExistence type="inferred from homology"/>
<evidence type="ECO:0000313" key="6">
    <source>
        <dbReference type="EMBL" id="HBH1542818.1"/>
    </source>
</evidence>
<dbReference type="KEGG" id="pdf:CD630DERM_26210"/>
<dbReference type="GO" id="GO:0016020">
    <property type="term" value="C:membrane"/>
    <property type="evidence" value="ECO:0007669"/>
    <property type="project" value="InterPro"/>
</dbReference>
<dbReference type="Proteomes" id="UP000189137">
    <property type="component" value="Unassembled WGS sequence"/>
</dbReference>
<evidence type="ECO:0000313" key="10">
    <source>
        <dbReference type="EMBL" id="SJS32467.1"/>
    </source>
</evidence>
<evidence type="ECO:0000313" key="13">
    <source>
        <dbReference type="Proteomes" id="UP000189137"/>
    </source>
</evidence>
<protein>
    <submittedName>
        <fullName evidence="6 10 11">YGGT family</fullName>
    </submittedName>
</protein>
<evidence type="ECO:0000313" key="8">
    <source>
        <dbReference type="EMBL" id="HBH2621181.1"/>
    </source>
</evidence>
<reference evidence="14 15" key="3">
    <citation type="submission" date="2019-02" db="EMBL/GenBank/DDBJ databases">
        <authorList>
            <consortium name="Pathogen Informatics"/>
        </authorList>
    </citation>
    <scope>NUCLEOTIDE SEQUENCE [LARGE SCALE GENOMIC DNA]</scope>
    <source>
        <strain evidence="12 14">078GUE027</strain>
        <strain evidence="15">clo34</strain>
        <strain evidence="11">Clo34</strain>
        <strain evidence="10 13">VRECD0157</strain>
    </source>
</reference>
<feature type="transmembrane region" description="Helical" evidence="2">
    <location>
        <begin position="65"/>
        <end position="84"/>
    </location>
</feature>
<dbReference type="PATRIC" id="fig|1496.1371.peg.1484"/>
<keyword evidence="2" id="KW-0812">Transmembrane</keyword>
<dbReference type="EMBL" id="DAEQIJ010000070">
    <property type="protein sequence ID" value="HBH2622443.1"/>
    <property type="molecule type" value="Genomic_DNA"/>
</dbReference>
<dbReference type="AlphaFoldDB" id="A0A031WAK8"/>
<dbReference type="EMBL" id="LK932505">
    <property type="protein sequence ID" value="CDS85076.1"/>
    <property type="molecule type" value="Genomic_DNA"/>
</dbReference>
<evidence type="ECO:0000313" key="4">
    <source>
        <dbReference type="EMBL" id="CDS88556.1"/>
    </source>
</evidence>
<reference evidence="6" key="2">
    <citation type="journal article" date="2018" name="Genome Biol.">
        <title>SKESA: strategic k-mer extension for scrupulous assemblies.</title>
        <authorList>
            <person name="Souvorov A."/>
            <person name="Agarwala R."/>
            <person name="Lipman D.J."/>
        </authorList>
    </citation>
    <scope>NUCLEOTIDE SEQUENCE</scope>
    <source>
        <strain evidence="8">Clostridioides</strain>
        <strain evidence="6">HN1000</strain>
    </source>
</reference>
<evidence type="ECO:0000313" key="9">
    <source>
        <dbReference type="EMBL" id="HBH2622443.1"/>
    </source>
</evidence>
<dbReference type="EMBL" id="CAADAT010000006">
    <property type="protein sequence ID" value="VFD53904.1"/>
    <property type="molecule type" value="Genomic_DNA"/>
</dbReference>
<dbReference type="GeneID" id="66355019"/>
<evidence type="ECO:0000313" key="12">
    <source>
        <dbReference type="EMBL" id="VFD53904.1"/>
    </source>
</evidence>
<dbReference type="Proteomes" id="UP000411588">
    <property type="component" value="Unassembled WGS sequence"/>
</dbReference>
<evidence type="ECO:0000313" key="5">
    <source>
        <dbReference type="EMBL" id="CDT64256.1"/>
    </source>
</evidence>
<dbReference type="EMBL" id="DAEPXK010000140">
    <property type="protein sequence ID" value="HBH1544653.1"/>
    <property type="molecule type" value="Genomic_DNA"/>
</dbReference>
<dbReference type="Proteomes" id="UP000346772">
    <property type="component" value="Unassembled WGS sequence"/>
</dbReference>
<dbReference type="EMBL" id="DAEPXK010000024">
    <property type="protein sequence ID" value="HBH1542818.1"/>
    <property type="molecule type" value="Genomic_DNA"/>
</dbReference>
<gene>
    <name evidence="5" type="ORF">BN1095_620047</name>
    <name evidence="3" type="ORF">BN1096_520082</name>
    <name evidence="4" type="ORF">BN1097_680102</name>
    <name evidence="6" type="ORF">KRM00_002310</name>
    <name evidence="7" type="ORF">KRM00_004255</name>
    <name evidence="8" type="ORF">KRQ00_002967</name>
    <name evidence="9" type="ORF">KRQ00_004322</name>
    <name evidence="11" type="ORF">SAMEA1402399_00109</name>
    <name evidence="12" type="ORF">SAMEA1710456_01380</name>
    <name evidence="10" type="ORF">SAMEA3375112_01832</name>
</gene>
<evidence type="ECO:0000256" key="2">
    <source>
        <dbReference type="SAM" id="Phobius"/>
    </source>
</evidence>
<reference evidence="6" key="4">
    <citation type="submission" date="2021-06" db="EMBL/GenBank/DDBJ databases">
        <authorList>
            <consortium name="NCBI Pathogen Detection Project"/>
        </authorList>
    </citation>
    <scope>NUCLEOTIDE SEQUENCE</scope>
    <source>
        <strain evidence="8">Clostridioides</strain>
        <strain evidence="6">HN1000</strain>
    </source>
</reference>
<reference evidence="4" key="1">
    <citation type="submission" date="2014-07" db="EMBL/GenBank/DDBJ databases">
        <authorList>
            <person name="Monot Marc"/>
        </authorList>
    </citation>
    <scope>NUCLEOTIDE SEQUENCE</scope>
    <source>
        <strain evidence="5">7032989</strain>
        <strain evidence="4">7032994</strain>
    </source>
</reference>
<dbReference type="RefSeq" id="WP_003416163.1">
    <property type="nucleotide sequence ID" value="NZ_AP025558.1"/>
</dbReference>
<dbReference type="InterPro" id="IPR003425">
    <property type="entry name" value="CCB3/YggT"/>
</dbReference>
<evidence type="ECO:0000313" key="14">
    <source>
        <dbReference type="Proteomes" id="UP000346772"/>
    </source>
</evidence>
<feature type="transmembrane region" description="Helical" evidence="2">
    <location>
        <begin position="7"/>
        <end position="28"/>
    </location>
</feature>
<dbReference type="EMBL" id="LK932407">
    <property type="protein sequence ID" value="CDS88556.1"/>
    <property type="molecule type" value="Genomic_DNA"/>
</dbReference>
<dbReference type="PANTHER" id="PTHR33219">
    <property type="entry name" value="YLMG HOMOLOG PROTEIN 2, CHLOROPLASTIC"/>
    <property type="match status" value="1"/>
</dbReference>
<evidence type="ECO:0000313" key="15">
    <source>
        <dbReference type="Proteomes" id="UP000411588"/>
    </source>
</evidence>
<dbReference type="EMBL" id="LK933316">
    <property type="protein sequence ID" value="CDT64256.1"/>
    <property type="molecule type" value="Genomic_DNA"/>
</dbReference>
<dbReference type="Proteomes" id="UP000879542">
    <property type="component" value="Unassembled WGS sequence"/>
</dbReference>
<evidence type="ECO:0000313" key="11">
    <source>
        <dbReference type="EMBL" id="VFD29077.1"/>
    </source>
</evidence>
<accession>A0A031WAK8</accession>
<organism evidence="4">
    <name type="scientific">Clostridioides difficile</name>
    <name type="common">Peptoclostridium difficile</name>
    <dbReference type="NCBI Taxonomy" id="1496"/>
    <lineage>
        <taxon>Bacteria</taxon>
        <taxon>Bacillati</taxon>
        <taxon>Bacillota</taxon>
        <taxon>Clostridia</taxon>
        <taxon>Peptostreptococcales</taxon>
        <taxon>Peptostreptococcaceae</taxon>
        <taxon>Clostridioides</taxon>
    </lineage>
</organism>
<dbReference type="EMBL" id="CAADAN010000001">
    <property type="protein sequence ID" value="VFD29077.1"/>
    <property type="molecule type" value="Genomic_DNA"/>
</dbReference>
<dbReference type="PANTHER" id="PTHR33219:SF14">
    <property type="entry name" value="PROTEIN COFACTOR ASSEMBLY OF COMPLEX C SUBUNIT B CCB3, CHLOROPLASTIC-RELATED"/>
    <property type="match status" value="1"/>
</dbReference>
<keyword evidence="2" id="KW-0472">Membrane</keyword>